<dbReference type="EMBL" id="SNRW01000606">
    <property type="protein sequence ID" value="KAA6400175.1"/>
    <property type="molecule type" value="Genomic_DNA"/>
</dbReference>
<proteinExistence type="predicted"/>
<evidence type="ECO:0000313" key="3">
    <source>
        <dbReference type="Proteomes" id="UP000324800"/>
    </source>
</evidence>
<organism evidence="2 3">
    <name type="scientific">Streblomastix strix</name>
    <dbReference type="NCBI Taxonomy" id="222440"/>
    <lineage>
        <taxon>Eukaryota</taxon>
        <taxon>Metamonada</taxon>
        <taxon>Preaxostyla</taxon>
        <taxon>Oxymonadida</taxon>
        <taxon>Streblomastigidae</taxon>
        <taxon>Streblomastix</taxon>
    </lineage>
</organism>
<evidence type="ECO:0000313" key="2">
    <source>
        <dbReference type="EMBL" id="KAA6400175.1"/>
    </source>
</evidence>
<accession>A0A5J4X0P3</accession>
<dbReference type="AlphaFoldDB" id="A0A5J4X0P3"/>
<sequence length="111" mass="12535">MYKDGQDVEPQDETYDSSMTKDSDRATTAEAQKFTSLEEQYVQQQKQTTIKSAGCHSLGVVNAKEFIPPEFGYRPAGSRLNDYNTRGRATKCGYNSVCTFIGVIWARNYEN</sequence>
<feature type="region of interest" description="Disordered" evidence="1">
    <location>
        <begin position="1"/>
        <end position="27"/>
    </location>
</feature>
<evidence type="ECO:0000256" key="1">
    <source>
        <dbReference type="SAM" id="MobiDB-lite"/>
    </source>
</evidence>
<protein>
    <submittedName>
        <fullName evidence="2">Uncharacterized protein</fullName>
    </submittedName>
</protein>
<comment type="caution">
    <text evidence="2">The sequence shown here is derived from an EMBL/GenBank/DDBJ whole genome shotgun (WGS) entry which is preliminary data.</text>
</comment>
<name>A0A5J4X0P3_9EUKA</name>
<gene>
    <name evidence="2" type="ORF">EZS28_004293</name>
</gene>
<reference evidence="2 3" key="1">
    <citation type="submission" date="2019-03" db="EMBL/GenBank/DDBJ databases">
        <title>Single cell metagenomics reveals metabolic interactions within the superorganism composed of flagellate Streblomastix strix and complex community of Bacteroidetes bacteria on its surface.</title>
        <authorList>
            <person name="Treitli S.C."/>
            <person name="Kolisko M."/>
            <person name="Husnik F."/>
            <person name="Keeling P."/>
            <person name="Hampl V."/>
        </authorList>
    </citation>
    <scope>NUCLEOTIDE SEQUENCE [LARGE SCALE GENOMIC DNA]</scope>
    <source>
        <strain evidence="2">ST1C</strain>
    </source>
</reference>
<dbReference type="Proteomes" id="UP000324800">
    <property type="component" value="Unassembled WGS sequence"/>
</dbReference>